<keyword evidence="2" id="KW-0540">Nuclease</keyword>
<dbReference type="KEGG" id="tact:SG35_025090"/>
<dbReference type="GO" id="GO:0008270">
    <property type="term" value="F:zinc ion binding"/>
    <property type="evidence" value="ECO:0007669"/>
    <property type="project" value="InterPro"/>
</dbReference>
<evidence type="ECO:0000259" key="1">
    <source>
        <dbReference type="Pfam" id="PF01844"/>
    </source>
</evidence>
<sequence>MGKEITAAQLATVYELGNLFSANKLPLNQVLETLVGSLNMNETSSTNYMRNFAALKAGKVYKRAMSALSYQVFLAKFYQDLSISDFEKVLHSITLHLQYRWSKSKVKHKEIRKLLAEYQSKLALLIPAPPFANEVTDEVIHKANFPEGAIKQVTVNAYERNSRARAACIAHYGACCQVCKTDFEKVYGNIGKGFIHVHHKIDLASIRESYQVNPIKDLIPVCPNCHAMLHTETPAMTVEKLKSLIKS</sequence>
<dbReference type="RefSeq" id="WP_044835899.1">
    <property type="nucleotide sequence ID" value="NZ_CP059735.1"/>
</dbReference>
<protein>
    <submittedName>
        <fullName evidence="2">HNH endonuclease</fullName>
    </submittedName>
</protein>
<feature type="domain" description="HNH" evidence="1">
    <location>
        <begin position="176"/>
        <end position="231"/>
    </location>
</feature>
<evidence type="ECO:0000313" key="3">
    <source>
        <dbReference type="Proteomes" id="UP000032568"/>
    </source>
</evidence>
<accession>A0AAE9YP82</accession>
<organism evidence="2 3">
    <name type="scientific">Thalassomonas actiniarum</name>
    <dbReference type="NCBI Taxonomy" id="485447"/>
    <lineage>
        <taxon>Bacteria</taxon>
        <taxon>Pseudomonadati</taxon>
        <taxon>Pseudomonadota</taxon>
        <taxon>Gammaproteobacteria</taxon>
        <taxon>Alteromonadales</taxon>
        <taxon>Colwelliaceae</taxon>
        <taxon>Thalassomonas</taxon>
    </lineage>
</organism>
<reference evidence="2 3" key="1">
    <citation type="journal article" date="2015" name="Genome Announc.">
        <title>Draft Genome Sequences of Marine Isolates of Thalassomonas viridans and Thalassomonas actiniarum.</title>
        <authorList>
            <person name="Olonade I."/>
            <person name="van Zyl L.J."/>
            <person name="Trindade M."/>
        </authorList>
    </citation>
    <scope>NUCLEOTIDE SEQUENCE [LARGE SCALE GENOMIC DNA]</scope>
    <source>
        <strain evidence="2 3">A5K-106</strain>
    </source>
</reference>
<dbReference type="InterPro" id="IPR002711">
    <property type="entry name" value="HNH"/>
</dbReference>
<proteinExistence type="predicted"/>
<keyword evidence="2" id="KW-0378">Hydrolase</keyword>
<evidence type="ECO:0000313" key="2">
    <source>
        <dbReference type="EMBL" id="WDD98490.1"/>
    </source>
</evidence>
<dbReference type="GO" id="GO:0003676">
    <property type="term" value="F:nucleic acid binding"/>
    <property type="evidence" value="ECO:0007669"/>
    <property type="project" value="InterPro"/>
</dbReference>
<gene>
    <name evidence="2" type="ORF">SG35_025090</name>
</gene>
<dbReference type="InterPro" id="IPR003615">
    <property type="entry name" value="HNH_nuc"/>
</dbReference>
<keyword evidence="2" id="KW-0255">Endonuclease</keyword>
<keyword evidence="3" id="KW-1185">Reference proteome</keyword>
<dbReference type="AlphaFoldDB" id="A0AAE9YP82"/>
<name>A0AAE9YP82_9GAMM</name>
<dbReference type="CDD" id="cd00085">
    <property type="entry name" value="HNHc"/>
    <property type="match status" value="1"/>
</dbReference>
<dbReference type="Pfam" id="PF01844">
    <property type="entry name" value="HNH"/>
    <property type="match status" value="1"/>
</dbReference>
<dbReference type="EMBL" id="CP059735">
    <property type="protein sequence ID" value="WDD98490.1"/>
    <property type="molecule type" value="Genomic_DNA"/>
</dbReference>
<reference evidence="2 3" key="2">
    <citation type="journal article" date="2022" name="Mar. Drugs">
        <title>Bioassay-Guided Fractionation Leads to the Detection of Cholic Acid Generated by the Rare Thalassomonas sp.</title>
        <authorList>
            <person name="Pheiffer F."/>
            <person name="Schneider Y.K."/>
            <person name="Hansen E.H."/>
            <person name="Andersen J.H."/>
            <person name="Isaksson J."/>
            <person name="Busche T."/>
            <person name="R C."/>
            <person name="Kalinowski J."/>
            <person name="Zyl L.V."/>
            <person name="Trindade M."/>
        </authorList>
    </citation>
    <scope>NUCLEOTIDE SEQUENCE [LARGE SCALE GENOMIC DNA]</scope>
    <source>
        <strain evidence="2 3">A5K-106</strain>
    </source>
</reference>
<dbReference type="Proteomes" id="UP000032568">
    <property type="component" value="Chromosome"/>
</dbReference>
<dbReference type="GO" id="GO:0004519">
    <property type="term" value="F:endonuclease activity"/>
    <property type="evidence" value="ECO:0007669"/>
    <property type="project" value="UniProtKB-KW"/>
</dbReference>